<dbReference type="InterPro" id="IPR001611">
    <property type="entry name" value="Leu-rich_rpt"/>
</dbReference>
<accession>A0A7M7QYG4</accession>
<evidence type="ECO:0000313" key="4">
    <source>
        <dbReference type="Proteomes" id="UP000002358"/>
    </source>
</evidence>
<evidence type="ECO:0008006" key="5">
    <source>
        <dbReference type="Google" id="ProtNLM"/>
    </source>
</evidence>
<dbReference type="InterPro" id="IPR050216">
    <property type="entry name" value="LRR_domain-containing"/>
</dbReference>
<dbReference type="Gene3D" id="3.80.10.10">
    <property type="entry name" value="Ribonuclease Inhibitor"/>
    <property type="match status" value="1"/>
</dbReference>
<sequence>MESYTSDSSDSDSSAKTLDLSYLMLDSQVLHEHFMCTPAPENVETLLLHQNRVSHLPDSVIRFTNLATLDLSNCGLQRLPDFLSQLGQLVSLSAKNNGLTNDALPKSLEGLPDLREINLSGNRLTEFPEQVLDLPGLRYLYLGGNQISEITKDVWKIQRLQVLSMGGNRLAEVPSTLGQLTALQALILCDNMLESLPSSIANLKNLKSLLLHKNRLRTLPTEIITLKCLTELSLRDNPLVVRFVSDMAHNTPSLLELAARVVKTNEIPYREEDLPRNLIDYLNSGHRCVNNRCKGVFFDNRVEHVKFVDFCGKYRLPLLQYLCSSKCIGTREGEEEAVSGAMIRKVLLG</sequence>
<dbReference type="OrthoDB" id="1053178at2759"/>
<dbReference type="Proteomes" id="UP000002358">
    <property type="component" value="Chromosome 4"/>
</dbReference>
<dbReference type="PANTHER" id="PTHR48051">
    <property type="match status" value="1"/>
</dbReference>
<dbReference type="RefSeq" id="XP_032455507.1">
    <property type="nucleotide sequence ID" value="XM_032599616.1"/>
</dbReference>
<dbReference type="RefSeq" id="XP_031786619.1">
    <property type="nucleotide sequence ID" value="XM_031930759.2"/>
</dbReference>
<keyword evidence="2" id="KW-0677">Repeat</keyword>
<reference evidence="3" key="1">
    <citation type="submission" date="2021-01" db="UniProtKB">
        <authorList>
            <consortium name="EnsemblMetazoa"/>
        </authorList>
    </citation>
    <scope>IDENTIFICATION</scope>
</reference>
<dbReference type="GO" id="GO:0005737">
    <property type="term" value="C:cytoplasm"/>
    <property type="evidence" value="ECO:0007669"/>
    <property type="project" value="TreeGrafter"/>
</dbReference>
<protein>
    <recommendedName>
        <fullName evidence="5">Leucine-rich repeat-containing protein 58</fullName>
    </recommendedName>
</protein>
<name>A0A7M7QYG4_NASVI</name>
<evidence type="ECO:0000313" key="3">
    <source>
        <dbReference type="EnsemblMetazoa" id="XP_032455504"/>
    </source>
</evidence>
<dbReference type="KEGG" id="nvi:100117768"/>
<dbReference type="InterPro" id="IPR032675">
    <property type="entry name" value="LRR_dom_sf"/>
</dbReference>
<evidence type="ECO:0000256" key="2">
    <source>
        <dbReference type="ARBA" id="ARBA00022737"/>
    </source>
</evidence>
<keyword evidence="4" id="KW-1185">Reference proteome</keyword>
<dbReference type="FunCoup" id="A0A7M7QYG4">
    <property type="interactions" value="126"/>
</dbReference>
<organism evidence="3 4">
    <name type="scientific">Nasonia vitripennis</name>
    <name type="common">Parasitic wasp</name>
    <dbReference type="NCBI Taxonomy" id="7425"/>
    <lineage>
        <taxon>Eukaryota</taxon>
        <taxon>Metazoa</taxon>
        <taxon>Ecdysozoa</taxon>
        <taxon>Arthropoda</taxon>
        <taxon>Hexapoda</taxon>
        <taxon>Insecta</taxon>
        <taxon>Pterygota</taxon>
        <taxon>Neoptera</taxon>
        <taxon>Endopterygota</taxon>
        <taxon>Hymenoptera</taxon>
        <taxon>Apocrita</taxon>
        <taxon>Proctotrupomorpha</taxon>
        <taxon>Chalcidoidea</taxon>
        <taxon>Pteromalidae</taxon>
        <taxon>Pteromalinae</taxon>
        <taxon>Nasonia</taxon>
    </lineage>
</organism>
<dbReference type="RefSeq" id="XP_032455506.1">
    <property type="nucleotide sequence ID" value="XM_032599615.1"/>
</dbReference>
<dbReference type="PROSITE" id="PS51450">
    <property type="entry name" value="LRR"/>
    <property type="match status" value="1"/>
</dbReference>
<dbReference type="AlphaFoldDB" id="A0A7M7QYG4"/>
<dbReference type="RefSeq" id="XP_032455505.1">
    <property type="nucleotide sequence ID" value="XM_032599614.1"/>
</dbReference>
<evidence type="ECO:0000256" key="1">
    <source>
        <dbReference type="ARBA" id="ARBA00022614"/>
    </source>
</evidence>
<dbReference type="InParanoid" id="A0A7M7QYG4"/>
<dbReference type="SMART" id="SM00369">
    <property type="entry name" value="LRR_TYP"/>
    <property type="match status" value="6"/>
</dbReference>
<dbReference type="GeneID" id="100117768"/>
<keyword evidence="1" id="KW-0433">Leucine-rich repeat</keyword>
<dbReference type="EnsemblMetazoa" id="XM_032599616">
    <property type="protein sequence ID" value="XP_032455507"/>
    <property type="gene ID" value="LOC100117768"/>
</dbReference>
<dbReference type="Pfam" id="PF13855">
    <property type="entry name" value="LRR_8"/>
    <property type="match status" value="2"/>
</dbReference>
<dbReference type="Pfam" id="PF00560">
    <property type="entry name" value="LRR_1"/>
    <property type="match status" value="1"/>
</dbReference>
<dbReference type="EnsemblMetazoa" id="XM_032599615">
    <property type="protein sequence ID" value="XP_032455506"/>
    <property type="gene ID" value="LOC100117768"/>
</dbReference>
<dbReference type="EnsemblMetazoa" id="XM_032599613">
    <property type="protein sequence ID" value="XP_032455504"/>
    <property type="gene ID" value="LOC100117768"/>
</dbReference>
<dbReference type="RefSeq" id="XP_032455504.1">
    <property type="nucleotide sequence ID" value="XM_032599613.1"/>
</dbReference>
<dbReference type="EnsemblMetazoa" id="XM_032599614">
    <property type="protein sequence ID" value="XP_032455505"/>
    <property type="gene ID" value="LOC100117768"/>
</dbReference>
<dbReference type="InterPro" id="IPR003591">
    <property type="entry name" value="Leu-rich_rpt_typical-subtyp"/>
</dbReference>
<dbReference type="EnsemblMetazoa" id="XM_031930759">
    <property type="protein sequence ID" value="XP_031786619"/>
    <property type="gene ID" value="LOC100117768"/>
</dbReference>
<proteinExistence type="predicted"/>
<dbReference type="SMR" id="A0A7M7QYG4"/>
<dbReference type="PANTHER" id="PTHR48051:SF1">
    <property type="entry name" value="RAS SUPPRESSOR PROTEIN 1"/>
    <property type="match status" value="1"/>
</dbReference>
<dbReference type="SUPFAM" id="SSF52058">
    <property type="entry name" value="L domain-like"/>
    <property type="match status" value="1"/>
</dbReference>